<evidence type="ECO:0000256" key="1">
    <source>
        <dbReference type="SAM" id="SignalP"/>
    </source>
</evidence>
<reference evidence="2" key="1">
    <citation type="journal article" date="2022" name="Mol. Ecol. Resour.">
        <title>The complete and closed genome of the facultative generalist Candidatus Endoriftia persephone from deep-sea hydrothermal vents.</title>
        <authorList>
            <person name="de Oliveira A.L."/>
            <person name="Srivastava A."/>
            <person name="Espada-Hinojosa S."/>
            <person name="Bright M."/>
        </authorList>
    </citation>
    <scope>NUCLEOTIDE SEQUENCE</scope>
    <source>
        <strain evidence="2">Tica-EPR-9o50.N</strain>
    </source>
</reference>
<name>A0A9J7A1Y6_9GAMM</name>
<evidence type="ECO:0000313" key="3">
    <source>
        <dbReference type="Proteomes" id="UP001056649"/>
    </source>
</evidence>
<keyword evidence="3" id="KW-1185">Reference proteome</keyword>
<dbReference type="EMBL" id="CP090569">
    <property type="protein sequence ID" value="USF88961.1"/>
    <property type="molecule type" value="Genomic_DNA"/>
</dbReference>
<accession>A0A9J7A1Y6</accession>
<evidence type="ECO:0000313" key="2">
    <source>
        <dbReference type="EMBL" id="USF88961.1"/>
    </source>
</evidence>
<dbReference type="RefSeq" id="WP_006474720.1">
    <property type="nucleotide sequence ID" value="NZ_CP090569.1"/>
</dbReference>
<dbReference type="Proteomes" id="UP001056649">
    <property type="component" value="Chromosome"/>
</dbReference>
<dbReference type="KEGG" id="eps:L0Y14_06950"/>
<proteinExistence type="predicted"/>
<gene>
    <name evidence="2" type="ORF">L0Y14_06950</name>
</gene>
<evidence type="ECO:0008006" key="4">
    <source>
        <dbReference type="Google" id="ProtNLM"/>
    </source>
</evidence>
<dbReference type="AlphaFoldDB" id="A0A9J7A1Y6"/>
<feature type="chain" id="PRO_5039894255" description="Phosphodiesterase" evidence="1">
    <location>
        <begin position="23"/>
        <end position="96"/>
    </location>
</feature>
<feature type="signal peptide" evidence="1">
    <location>
        <begin position="1"/>
        <end position="22"/>
    </location>
</feature>
<sequence length="96" mass="11071">MKFWIPLLLATTLIPATQVVQAEVLLLDAIAEEPVNSPEGLQRPTRGLTMNQVRMQFGEPDYEHPWVGSPPITRWDYPDYSVFFEFEMVLISVVHR</sequence>
<keyword evidence="1" id="KW-0732">Signal</keyword>
<organism evidence="2 3">
    <name type="scientific">Candidatus Endoriftia persephonae</name>
    <dbReference type="NCBI Taxonomy" id="393765"/>
    <lineage>
        <taxon>Bacteria</taxon>
        <taxon>Pseudomonadati</taxon>
        <taxon>Pseudomonadota</taxon>
        <taxon>Gammaproteobacteria</taxon>
        <taxon>Chromatiales</taxon>
        <taxon>Sedimenticolaceae</taxon>
        <taxon>Candidatus Endoriftia</taxon>
    </lineage>
</organism>
<protein>
    <recommendedName>
        <fullName evidence="4">Phosphodiesterase</fullName>
    </recommendedName>
</protein>